<dbReference type="GO" id="GO:0004386">
    <property type="term" value="F:helicase activity"/>
    <property type="evidence" value="ECO:0007669"/>
    <property type="project" value="UniProtKB-KW"/>
</dbReference>
<dbReference type="InterPro" id="IPR050742">
    <property type="entry name" value="Helicase_Restrict-Modif_Enz"/>
</dbReference>
<dbReference type="SUPFAM" id="SSF52540">
    <property type="entry name" value="P-loop containing nucleoside triphosphate hydrolases"/>
    <property type="match status" value="1"/>
</dbReference>
<dbReference type="GO" id="GO:0016787">
    <property type="term" value="F:hydrolase activity"/>
    <property type="evidence" value="ECO:0007669"/>
    <property type="project" value="InterPro"/>
</dbReference>
<dbReference type="Pfam" id="PF04851">
    <property type="entry name" value="ResIII"/>
    <property type="match status" value="1"/>
</dbReference>
<keyword evidence="2" id="KW-0347">Helicase</keyword>
<keyword evidence="2" id="KW-0378">Hydrolase</keyword>
<dbReference type="InterPro" id="IPR006935">
    <property type="entry name" value="Helicase/UvrB_N"/>
</dbReference>
<proteinExistence type="predicted"/>
<dbReference type="GO" id="GO:0005524">
    <property type="term" value="F:ATP binding"/>
    <property type="evidence" value="ECO:0007669"/>
    <property type="project" value="InterPro"/>
</dbReference>
<name>A0A410QFQ8_9FIRM</name>
<keyword evidence="2" id="KW-0547">Nucleotide-binding</keyword>
<dbReference type="Gene3D" id="3.40.50.300">
    <property type="entry name" value="P-loop containing nucleotide triphosphate hydrolases"/>
    <property type="match status" value="2"/>
</dbReference>
<sequence length="846" mass="98282">MMKLKDYQKRCLKDIKLYLQSLVEYKDKYDKYIEIDKEMAFDYDFPKKAWEQCEFKNAVGESVVYNSKQNGLNEPLPNFCIKVPTGGGKTFLATRTVDLINTIYRKKKTGIVLWIVPTNQIYRQTINSLKNREHPYRQVLDLSSGGRTLILEKGDRFTTQDINENLVIMMLMLPSANRQNKETLKIFQDAGGFDSFFPPDDDFKAHEDLIDKFPNLDYFGEEDSFWKQIKTSLGNTLRILKPVIIIDEGQKAYSENAQKTIRNFNPSIVVELSATPPSGSNPISHITGQDLNREEMIKLDIHVVNKATTNWKDVVLSSVEKRNSLEKLAKQYESQTGQYIRPICLIQVERTGKNQINSGYIHSEHVKDYLMNECGISSNEIAIKSSEKDDIEGIDLLSKDCSIRYIITKQALQEGWDCSFAYVLTVLTDTSSEMNITQLVGRILRQPYAKKTKIIDLDESYVYCYRPNTNEILNNIKKGLEGEGLGDIAGRVISESGDLDTSARVDTTIIRYREEFKKFEGRIYLPRFIIRENESYRELSYEMDILSRINWNEISLKDIESLVLSPENKNDIVISIALSDSTEDLIEKKISAMRADGLIVDYLFITRHIMNVVPNPWVAYEITEKALKILRGKYSDDLISANMVFIIQELNKTLEEQRDILAQKLFVELIKNKEILFFLQCDSNFALPTKNAVRNNVKKLTRDTGDPIEKSLFEYVPEEELNKLEQSVAVYIDKQQKLLWWYRNLSKQDYYIQGWKKSKIYPDFILSKPNEENDDYSKVLVVETKGLHLKNEDTAYKKSVFDLCNELGKKISWEELGEEFRDKTVEFQIIFDKEWQRKLNEIFDVW</sequence>
<dbReference type="GO" id="GO:0003677">
    <property type="term" value="F:DNA binding"/>
    <property type="evidence" value="ECO:0007669"/>
    <property type="project" value="InterPro"/>
</dbReference>
<dbReference type="PANTHER" id="PTHR47396">
    <property type="entry name" value="TYPE I RESTRICTION ENZYME ECOKI R PROTEIN"/>
    <property type="match status" value="1"/>
</dbReference>
<feature type="domain" description="Helicase/UvrB N-terminal" evidence="1">
    <location>
        <begin position="2"/>
        <end position="277"/>
    </location>
</feature>
<reference evidence="3" key="1">
    <citation type="submission" date="2019-01" db="EMBL/GenBank/DDBJ databases">
        <title>Draft genomes of a novel of Sporanaerobacter strains.</title>
        <authorList>
            <person name="Ma S."/>
        </authorList>
    </citation>
    <scope>NUCLEOTIDE SEQUENCE [LARGE SCALE GENOMIC DNA]</scope>
    <source>
        <strain evidence="3">NJN-17</strain>
    </source>
</reference>
<evidence type="ECO:0000259" key="1">
    <source>
        <dbReference type="Pfam" id="PF04851"/>
    </source>
</evidence>
<keyword evidence="3" id="KW-1185">Reference proteome</keyword>
<dbReference type="InterPro" id="IPR027417">
    <property type="entry name" value="P-loop_NTPase"/>
</dbReference>
<dbReference type="KEGG" id="spoa:EQM13_15325"/>
<gene>
    <name evidence="2" type="ORF">EQM13_15325</name>
</gene>
<accession>A0A410QFQ8</accession>
<keyword evidence="2" id="KW-0067">ATP-binding</keyword>
<dbReference type="Proteomes" id="UP000287969">
    <property type="component" value="Chromosome"/>
</dbReference>
<protein>
    <submittedName>
        <fullName evidence="2">DEAD/DEAH box helicase</fullName>
    </submittedName>
</protein>
<dbReference type="PANTHER" id="PTHR47396:SF1">
    <property type="entry name" value="ATP-DEPENDENT HELICASE IRC3-RELATED"/>
    <property type="match status" value="1"/>
</dbReference>
<dbReference type="AlphaFoldDB" id="A0A410QFQ8"/>
<organism evidence="2 3">
    <name type="scientific">Acidilutibacter cellobiosedens</name>
    <dbReference type="NCBI Taxonomy" id="2507161"/>
    <lineage>
        <taxon>Bacteria</taxon>
        <taxon>Bacillati</taxon>
        <taxon>Bacillota</taxon>
        <taxon>Tissierellia</taxon>
        <taxon>Tissierellales</taxon>
        <taxon>Acidilutibacteraceae</taxon>
        <taxon>Acidilutibacter</taxon>
    </lineage>
</organism>
<dbReference type="OrthoDB" id="9804145at2"/>
<evidence type="ECO:0000313" key="2">
    <source>
        <dbReference type="EMBL" id="QAT62841.1"/>
    </source>
</evidence>
<evidence type="ECO:0000313" key="3">
    <source>
        <dbReference type="Proteomes" id="UP000287969"/>
    </source>
</evidence>
<dbReference type="REBASE" id="297006">
    <property type="entry name" value="SspNJN17ORF15320P"/>
</dbReference>
<dbReference type="GO" id="GO:0005829">
    <property type="term" value="C:cytosol"/>
    <property type="evidence" value="ECO:0007669"/>
    <property type="project" value="TreeGrafter"/>
</dbReference>
<dbReference type="EMBL" id="CP035282">
    <property type="protein sequence ID" value="QAT62841.1"/>
    <property type="molecule type" value="Genomic_DNA"/>
</dbReference>